<feature type="chain" id="PRO_5045066855" evidence="1">
    <location>
        <begin position="20"/>
        <end position="221"/>
    </location>
</feature>
<feature type="signal peptide" evidence="1">
    <location>
        <begin position="1"/>
        <end position="19"/>
    </location>
</feature>
<accession>A0ABX0FGK1</accession>
<keyword evidence="1" id="KW-0732">Signal</keyword>
<evidence type="ECO:0000256" key="1">
    <source>
        <dbReference type="SAM" id="SignalP"/>
    </source>
</evidence>
<keyword evidence="4" id="KW-1185">Reference proteome</keyword>
<gene>
    <name evidence="3" type="ORF">GW587_05230</name>
</gene>
<reference evidence="4" key="2">
    <citation type="submission" date="2023-07" db="EMBL/GenBank/DDBJ databases">
        <title>Duganella aceri sp. nov., isolated from tree sap.</title>
        <authorList>
            <person name="Kim I.S."/>
        </authorList>
    </citation>
    <scope>NUCLEOTIDE SEQUENCE [LARGE SCALE GENOMIC DNA]</scope>
    <source>
        <strain evidence="4">SAP-35</strain>
    </source>
</reference>
<organism evidence="3 4">
    <name type="scientific">Duganella aceris</name>
    <dbReference type="NCBI Taxonomy" id="2703883"/>
    <lineage>
        <taxon>Bacteria</taxon>
        <taxon>Pseudomonadati</taxon>
        <taxon>Pseudomonadota</taxon>
        <taxon>Betaproteobacteria</taxon>
        <taxon>Burkholderiales</taxon>
        <taxon>Oxalobacteraceae</taxon>
        <taxon>Telluria group</taxon>
        <taxon>Duganella</taxon>
    </lineage>
</organism>
<evidence type="ECO:0000313" key="4">
    <source>
        <dbReference type="Proteomes" id="UP000666369"/>
    </source>
</evidence>
<reference evidence="3 4" key="1">
    <citation type="submission" date="2020-01" db="EMBL/GenBank/DDBJ databases">
        <authorList>
            <person name="Lee S.D."/>
        </authorList>
    </citation>
    <scope>NUCLEOTIDE SEQUENCE [LARGE SCALE GENOMIC DNA]</scope>
    <source>
        <strain evidence="3 4">SAP-35</strain>
    </source>
</reference>
<dbReference type="Pfam" id="PF04773">
    <property type="entry name" value="FecR"/>
    <property type="match status" value="1"/>
</dbReference>
<dbReference type="PANTHER" id="PTHR38731:SF1">
    <property type="entry name" value="FECR PROTEIN DOMAIN-CONTAINING PROTEIN"/>
    <property type="match status" value="1"/>
</dbReference>
<evidence type="ECO:0000259" key="2">
    <source>
        <dbReference type="Pfam" id="PF04773"/>
    </source>
</evidence>
<dbReference type="RefSeq" id="WP_166099488.1">
    <property type="nucleotide sequence ID" value="NZ_JAADJT010000002.1"/>
</dbReference>
<sequence length="221" mass="23102">MRIRCVVAALLLLSGAASAAQVAGVVVQASGAMSARSASGAVKPLQARSEVESGDTLTTAAGAYALVRLIDNSELTLKPGSTVVIDQFSFDADKPDADRAAFTLVKGGLRSVTGILGKRSKEKFALKTPSATIGIRGTTFFLEYLSGKGDVDPSPGLDPGLHVHVSEGGISIVNEAGRFQYDPGQFGFIRNDKTRPVKMFTNPGMRFAPPKSFGEADTLTP</sequence>
<dbReference type="EMBL" id="JAADJT010000002">
    <property type="protein sequence ID" value="NGZ83660.1"/>
    <property type="molecule type" value="Genomic_DNA"/>
</dbReference>
<dbReference type="Gene3D" id="2.60.120.1440">
    <property type="match status" value="1"/>
</dbReference>
<protein>
    <submittedName>
        <fullName evidence="3">FecR domain-containing protein</fullName>
    </submittedName>
</protein>
<feature type="domain" description="FecR protein" evidence="2">
    <location>
        <begin position="55"/>
        <end position="148"/>
    </location>
</feature>
<comment type="caution">
    <text evidence="3">The sequence shown here is derived from an EMBL/GenBank/DDBJ whole genome shotgun (WGS) entry which is preliminary data.</text>
</comment>
<dbReference type="Proteomes" id="UP000666369">
    <property type="component" value="Unassembled WGS sequence"/>
</dbReference>
<dbReference type="InterPro" id="IPR006860">
    <property type="entry name" value="FecR"/>
</dbReference>
<evidence type="ECO:0000313" key="3">
    <source>
        <dbReference type="EMBL" id="NGZ83660.1"/>
    </source>
</evidence>
<dbReference type="PANTHER" id="PTHR38731">
    <property type="entry name" value="LIPL45-RELATED LIPOPROTEIN-RELATED"/>
    <property type="match status" value="1"/>
</dbReference>
<proteinExistence type="predicted"/>
<name>A0ABX0FGK1_9BURK</name>